<comment type="caution">
    <text evidence="4">The sequence shown here is derived from an EMBL/GenBank/DDBJ whole genome shotgun (WGS) entry which is preliminary data.</text>
</comment>
<dbReference type="PROSITE" id="PS51257">
    <property type="entry name" value="PROKAR_LIPOPROTEIN"/>
    <property type="match status" value="1"/>
</dbReference>
<evidence type="ECO:0000256" key="1">
    <source>
        <dbReference type="ARBA" id="ARBA00009717"/>
    </source>
</evidence>
<dbReference type="GO" id="GO:0034480">
    <property type="term" value="F:phosphatidylcholine phospholipase C activity"/>
    <property type="evidence" value="ECO:0007669"/>
    <property type="project" value="UniProtKB-EC"/>
</dbReference>
<dbReference type="Pfam" id="PF04185">
    <property type="entry name" value="Phosphoesterase"/>
    <property type="match status" value="1"/>
</dbReference>
<dbReference type="OrthoDB" id="9770871at2"/>
<evidence type="ECO:0000256" key="3">
    <source>
        <dbReference type="ARBA" id="ARBA00022801"/>
    </source>
</evidence>
<dbReference type="Gene3D" id="3.40.720.10">
    <property type="entry name" value="Alkaline Phosphatase, subunit A"/>
    <property type="match status" value="2"/>
</dbReference>
<keyword evidence="5" id="KW-1185">Reference proteome</keyword>
<dbReference type="AlphaFoldDB" id="A0A2T5ML51"/>
<dbReference type="EC" id="3.1.4.3" evidence="2"/>
<name>A0A2T5ML51_9GAMM</name>
<dbReference type="RefSeq" id="WP_107939011.1">
    <property type="nucleotide sequence ID" value="NZ_QANS01000001.1"/>
</dbReference>
<dbReference type="CDD" id="cd16013">
    <property type="entry name" value="AcpA"/>
    <property type="match status" value="1"/>
</dbReference>
<dbReference type="InterPro" id="IPR017850">
    <property type="entry name" value="Alkaline_phosphatase_core_sf"/>
</dbReference>
<reference evidence="4 5" key="1">
    <citation type="submission" date="2018-04" db="EMBL/GenBank/DDBJ databases">
        <title>Novel species isolated from glacier.</title>
        <authorList>
            <person name="Liu Q."/>
            <person name="Xin Y.-H."/>
        </authorList>
    </citation>
    <scope>NUCLEOTIDE SEQUENCE [LARGE SCALE GENOMIC DNA]</scope>
    <source>
        <strain evidence="4 5">GT1R17</strain>
    </source>
</reference>
<dbReference type="Proteomes" id="UP000244248">
    <property type="component" value="Unassembled WGS sequence"/>
</dbReference>
<comment type="similarity">
    <text evidence="1">Belongs to the bacterial phospholipase C family.</text>
</comment>
<dbReference type="PANTHER" id="PTHR31956:SF1">
    <property type="entry name" value="NON-SPECIFIC PHOSPHOLIPASE C1"/>
    <property type="match status" value="1"/>
</dbReference>
<evidence type="ECO:0000313" key="4">
    <source>
        <dbReference type="EMBL" id="PTU33302.1"/>
    </source>
</evidence>
<dbReference type="GO" id="GO:0009395">
    <property type="term" value="P:phospholipid catabolic process"/>
    <property type="evidence" value="ECO:0007669"/>
    <property type="project" value="TreeGrafter"/>
</dbReference>
<accession>A0A2T5ML51</accession>
<dbReference type="PROSITE" id="PS51318">
    <property type="entry name" value="TAT"/>
    <property type="match status" value="1"/>
</dbReference>
<dbReference type="InterPro" id="IPR007312">
    <property type="entry name" value="Phosphoesterase"/>
</dbReference>
<organism evidence="4 5">
    <name type="scientific">Stenotrophobium rhamnosiphilum</name>
    <dbReference type="NCBI Taxonomy" id="2029166"/>
    <lineage>
        <taxon>Bacteria</taxon>
        <taxon>Pseudomonadati</taxon>
        <taxon>Pseudomonadota</taxon>
        <taxon>Gammaproteobacteria</taxon>
        <taxon>Nevskiales</taxon>
        <taxon>Nevskiaceae</taxon>
        <taxon>Stenotrophobium</taxon>
    </lineage>
</organism>
<keyword evidence="3" id="KW-0378">Hydrolase</keyword>
<protein>
    <recommendedName>
        <fullName evidence="2">phospholipase C</fullName>
        <ecNumber evidence="2">3.1.4.3</ecNumber>
    </recommendedName>
</protein>
<gene>
    <name evidence="4" type="ORF">CJD38_02805</name>
</gene>
<dbReference type="EMBL" id="QANS01000001">
    <property type="protein sequence ID" value="PTU33302.1"/>
    <property type="molecule type" value="Genomic_DNA"/>
</dbReference>
<sequence>MSEKDPKSTVDASRRRFLAGIAAAGAAGSAGLSACARSEPTTAEQLMAALPNPQDSGIDHIVVVMMENRSYDHFLGWLPGSDGIQAGLKYPDKNGEMQSTYPLAPEYQGCTLEDPGHSYKDGREQYNKGKCDGFLKTVNDASVTFPIGYYTQNDLSFYGGAAPAFTTCDRYFSGILSSTFPNRMYMHTGQTDRNSNGFDISSLPTIWDRCAAKGVSTSYYFNDLPITVLWATKYLGISKPFNDANLGLVGFIADCKNGTLPNVSFIDPNFGLAVGEGYGIAQDDHPFADVRDGQAFLNQVYKAVSTSPNWEKTLLIINYDEWGGFFDHVKPPVGLVSDAEKAVGNLDGRLGFRVPCLLIGPRAKRGHITHFDFEPNSILDLIRWRFGLDPLSVRSDKVNNLAIALDFKNPPNLSAPVFNVAPGPFGQLCVNQLLDTGHLPGVPSLPIPELGKSAPAMTPEVYQSRLDHFADWQNLYDMGVQYGFIR</sequence>
<proteinExistence type="inferred from homology"/>
<evidence type="ECO:0000256" key="2">
    <source>
        <dbReference type="ARBA" id="ARBA00012018"/>
    </source>
</evidence>
<dbReference type="InterPro" id="IPR006311">
    <property type="entry name" value="TAT_signal"/>
</dbReference>
<evidence type="ECO:0000313" key="5">
    <source>
        <dbReference type="Proteomes" id="UP000244248"/>
    </source>
</evidence>
<dbReference type="PANTHER" id="PTHR31956">
    <property type="entry name" value="NON-SPECIFIC PHOSPHOLIPASE C4-RELATED"/>
    <property type="match status" value="1"/>
</dbReference>